<accession>A0A8J2KUY8</accession>
<dbReference type="AlphaFoldDB" id="A0A8J2KUY8"/>
<proteinExistence type="predicted"/>
<dbReference type="Proteomes" id="UP000708208">
    <property type="component" value="Unassembled WGS sequence"/>
</dbReference>
<reference evidence="1" key="1">
    <citation type="submission" date="2021-06" db="EMBL/GenBank/DDBJ databases">
        <authorList>
            <person name="Hodson N. C."/>
            <person name="Mongue J. A."/>
            <person name="Jaron S. K."/>
        </authorList>
    </citation>
    <scope>NUCLEOTIDE SEQUENCE</scope>
</reference>
<evidence type="ECO:0000313" key="1">
    <source>
        <dbReference type="EMBL" id="CAG7823899.1"/>
    </source>
</evidence>
<evidence type="ECO:0000313" key="2">
    <source>
        <dbReference type="Proteomes" id="UP000708208"/>
    </source>
</evidence>
<protein>
    <submittedName>
        <fullName evidence="1">Uncharacterized protein</fullName>
    </submittedName>
</protein>
<keyword evidence="2" id="KW-1185">Reference proteome</keyword>
<organism evidence="1 2">
    <name type="scientific">Allacma fusca</name>
    <dbReference type="NCBI Taxonomy" id="39272"/>
    <lineage>
        <taxon>Eukaryota</taxon>
        <taxon>Metazoa</taxon>
        <taxon>Ecdysozoa</taxon>
        <taxon>Arthropoda</taxon>
        <taxon>Hexapoda</taxon>
        <taxon>Collembola</taxon>
        <taxon>Symphypleona</taxon>
        <taxon>Sminthuridae</taxon>
        <taxon>Allacma</taxon>
    </lineage>
</organism>
<dbReference type="EMBL" id="CAJVCH010530951">
    <property type="protein sequence ID" value="CAG7823899.1"/>
    <property type="molecule type" value="Genomic_DNA"/>
</dbReference>
<name>A0A8J2KUY8_9HEXA</name>
<gene>
    <name evidence="1" type="ORF">AFUS01_LOCUS34088</name>
</gene>
<comment type="caution">
    <text evidence="1">The sequence shown here is derived from an EMBL/GenBank/DDBJ whole genome shotgun (WGS) entry which is preliminary data.</text>
</comment>
<sequence length="181" mass="21371">MGEEVDNLNYTYLIKHGAALHKKIDQELLNEDVKDILMTESPSYVTLKTHALPEKFYEWKRSWSLTKFIQNFRFDKPRIWTNNKVTNLNAIWTKWKRKDKERKTTLASPVLNVHADGHSDEESFPSIENILQGTNLFTDESYNAPASNYRGNELFEMRKENQRFFKVVLNKLCTIERILLS</sequence>